<gene>
    <name evidence="1" type="ORF">SAMN04488051_102442</name>
</gene>
<dbReference type="Proteomes" id="UP000198773">
    <property type="component" value="Unassembled WGS sequence"/>
</dbReference>
<reference evidence="1 2" key="1">
    <citation type="submission" date="2016-10" db="EMBL/GenBank/DDBJ databases">
        <authorList>
            <person name="de Groot N.N."/>
        </authorList>
    </citation>
    <scope>NUCLEOTIDE SEQUENCE [LARGE SCALE GENOMIC DNA]</scope>
    <source>
        <strain evidence="1 2">CGMCC 1.3430</strain>
    </source>
</reference>
<accession>A0A1H4A0K5</accession>
<sequence length="316" mass="32986">MHFSAKTNTGLDLDTGGTNDERKVDLVKVVSQFTTTAPSFARVIDVEQQRRRFTDADAPNGDYTVDGQFNIVSLVTGGNVYARPITGVKHTLAGDFSWVRDTDANTAGIQPAAGVFVVDPATCPGLANLTVTVNAVSFECTAVAANTTLTIDPEANRTATHNPVLPTQTFSATSEVTYSGPVATGKVFDAVGAGSWTLNGSSVYIPYMLYGPTAEQTIQLTNKGNQNGDIFATAVVGGNTLDLGKVGTSNARTVTSLNAAIRNAMVAKGVNLAGPGNFAVGLTLVTNVPEQDVTVYSAYQRGNGDRLVVVNDSNGK</sequence>
<name>A0A1H4A0K5_ALKAM</name>
<dbReference type="OrthoDB" id="6401195at2"/>
<dbReference type="InterPro" id="IPR045689">
    <property type="entry name" value="Slr4"/>
</dbReference>
<dbReference type="AlphaFoldDB" id="A0A1H4A0K5"/>
<evidence type="ECO:0000313" key="2">
    <source>
        <dbReference type="Proteomes" id="UP000198773"/>
    </source>
</evidence>
<dbReference type="CDD" id="cd22554">
    <property type="entry name" value="Slr4-like"/>
    <property type="match status" value="1"/>
</dbReference>
<proteinExistence type="predicted"/>
<evidence type="ECO:0000313" key="1">
    <source>
        <dbReference type="EMBL" id="SEA29427.1"/>
    </source>
</evidence>
<dbReference type="EMBL" id="FNRM01000002">
    <property type="protein sequence ID" value="SEA29427.1"/>
    <property type="molecule type" value="Genomic_DNA"/>
</dbReference>
<organism evidence="1 2">
    <name type="scientific">Alkalimonas amylolytica</name>
    <dbReference type="NCBI Taxonomy" id="152573"/>
    <lineage>
        <taxon>Bacteria</taxon>
        <taxon>Pseudomonadati</taxon>
        <taxon>Pseudomonadota</taxon>
        <taxon>Gammaproteobacteria</taxon>
        <taxon>Alkalimonas</taxon>
    </lineage>
</organism>
<protein>
    <submittedName>
        <fullName evidence="1">Uncharacterized protein</fullName>
    </submittedName>
</protein>
<keyword evidence="2" id="KW-1185">Reference proteome</keyword>
<dbReference type="Pfam" id="PF19526">
    <property type="entry name" value="Slr4"/>
    <property type="match status" value="1"/>
</dbReference>
<dbReference type="STRING" id="152573.SAMN04488051_102442"/>